<dbReference type="Bgee" id="ENSLACG00000022556">
    <property type="expression patterns" value="Expressed in mesonephros and 3 other cell types or tissues"/>
</dbReference>
<proteinExistence type="predicted"/>
<reference evidence="4" key="1">
    <citation type="submission" date="2011-08" db="EMBL/GenBank/DDBJ databases">
        <title>The draft genome of Latimeria chalumnae.</title>
        <authorList>
            <person name="Di Palma F."/>
            <person name="Alfoldi J."/>
            <person name="Johnson J."/>
            <person name="Berlin A."/>
            <person name="Gnerre S."/>
            <person name="Jaffe D."/>
            <person name="MacCallum I."/>
            <person name="Young S."/>
            <person name="Walker B.J."/>
            <person name="Lander E."/>
            <person name="Lindblad-Toh K."/>
        </authorList>
    </citation>
    <scope>NUCLEOTIDE SEQUENCE [LARGE SCALE GENOMIC DNA]</scope>
    <source>
        <strain evidence="4">Wild caught</strain>
    </source>
</reference>
<feature type="domain" description="EGF-like" evidence="2">
    <location>
        <begin position="1"/>
        <end position="33"/>
    </location>
</feature>
<organism evidence="3 4">
    <name type="scientific">Latimeria chalumnae</name>
    <name type="common">Coelacanth</name>
    <dbReference type="NCBI Taxonomy" id="7897"/>
    <lineage>
        <taxon>Eukaryota</taxon>
        <taxon>Metazoa</taxon>
        <taxon>Chordata</taxon>
        <taxon>Craniata</taxon>
        <taxon>Vertebrata</taxon>
        <taxon>Euteleostomi</taxon>
        <taxon>Coelacanthiformes</taxon>
        <taxon>Coelacanthidae</taxon>
        <taxon>Latimeria</taxon>
    </lineage>
</organism>
<reference evidence="3" key="2">
    <citation type="submission" date="2025-08" db="UniProtKB">
        <authorList>
            <consortium name="Ensembl"/>
        </authorList>
    </citation>
    <scope>IDENTIFICATION</scope>
</reference>
<dbReference type="Ensembl" id="ENSLACT00000025989.1">
    <property type="protein sequence ID" value="ENSLACP00000023075.1"/>
    <property type="gene ID" value="ENSLACG00000022556.1"/>
</dbReference>
<dbReference type="eggNOG" id="KOG3516">
    <property type="taxonomic scope" value="Eukaryota"/>
</dbReference>
<keyword evidence="4" id="KW-1185">Reference proteome</keyword>
<dbReference type="PROSITE" id="PS50026">
    <property type="entry name" value="EGF_3"/>
    <property type="match status" value="1"/>
</dbReference>
<dbReference type="Proteomes" id="UP000008672">
    <property type="component" value="Unassembled WGS sequence"/>
</dbReference>
<protein>
    <recommendedName>
        <fullName evidence="2">EGF-like domain-containing protein</fullName>
    </recommendedName>
</protein>
<dbReference type="HOGENOM" id="CLU_3092708_0_0_1"/>
<dbReference type="InterPro" id="IPR000742">
    <property type="entry name" value="EGF"/>
</dbReference>
<dbReference type="Gene3D" id="2.10.25.10">
    <property type="entry name" value="Laminin"/>
    <property type="match status" value="1"/>
</dbReference>
<dbReference type="EMBL" id="AFYH01218715">
    <property type="status" value="NOT_ANNOTATED_CDS"/>
    <property type="molecule type" value="Genomic_DNA"/>
</dbReference>
<dbReference type="EMBL" id="AFYH01218717">
    <property type="status" value="NOT_ANNOTATED_CDS"/>
    <property type="molecule type" value="Genomic_DNA"/>
</dbReference>
<dbReference type="GeneTree" id="ENSGT00940000154516"/>
<evidence type="ECO:0000313" key="3">
    <source>
        <dbReference type="Ensembl" id="ENSLACP00000023075.1"/>
    </source>
</evidence>
<dbReference type="EMBL" id="AFYH01218716">
    <property type="status" value="NOT_ANNOTATED_CDS"/>
    <property type="molecule type" value="Genomic_DNA"/>
</dbReference>
<keyword evidence="1" id="KW-0245">EGF-like domain</keyword>
<dbReference type="SUPFAM" id="SSF57196">
    <property type="entry name" value="EGF/Laminin"/>
    <property type="match status" value="1"/>
</dbReference>
<dbReference type="Pfam" id="PF00008">
    <property type="entry name" value="EGF"/>
    <property type="match status" value="1"/>
</dbReference>
<dbReference type="EMBL" id="AFYH01218712">
    <property type="status" value="NOT_ANNOTATED_CDS"/>
    <property type="molecule type" value="Genomic_DNA"/>
</dbReference>
<dbReference type="AlphaFoldDB" id="M3XK19"/>
<evidence type="ECO:0000313" key="4">
    <source>
        <dbReference type="Proteomes" id="UP000008672"/>
    </source>
</evidence>
<name>M3XK19_LATCH</name>
<dbReference type="InParanoid" id="M3XK19"/>
<evidence type="ECO:0000259" key="2">
    <source>
        <dbReference type="PROSITE" id="PS50026"/>
    </source>
</evidence>
<accession>M3XK19</accession>
<dbReference type="EMBL" id="AFYH01218711">
    <property type="status" value="NOT_ANNOTATED_CDS"/>
    <property type="molecule type" value="Genomic_DNA"/>
</dbReference>
<dbReference type="EMBL" id="AFYH01218710">
    <property type="status" value="NOT_ANNOTATED_CDS"/>
    <property type="molecule type" value="Genomic_DNA"/>
</dbReference>
<dbReference type="EMBL" id="AFYH01218713">
    <property type="status" value="NOT_ANNOTATED_CDS"/>
    <property type="molecule type" value="Genomic_DNA"/>
</dbReference>
<dbReference type="CDD" id="cd00054">
    <property type="entry name" value="EGF_CA"/>
    <property type="match status" value="1"/>
</dbReference>
<evidence type="ECO:0000256" key="1">
    <source>
        <dbReference type="PROSITE-ProRule" id="PRU00076"/>
    </source>
</evidence>
<sequence length="52" mass="5746">MPNHCEHGGKCTQTWDSFKCNCDGTGYTGATCHNSIYEQSCEAYKHLGKTSD</sequence>
<dbReference type="EMBL" id="AFYH01218714">
    <property type="status" value="NOT_ANNOTATED_CDS"/>
    <property type="molecule type" value="Genomic_DNA"/>
</dbReference>
<dbReference type="STRING" id="7897.ENSLACP00000023075"/>
<reference evidence="3" key="3">
    <citation type="submission" date="2025-09" db="UniProtKB">
        <authorList>
            <consortium name="Ensembl"/>
        </authorList>
    </citation>
    <scope>IDENTIFICATION</scope>
</reference>
<comment type="caution">
    <text evidence="1">Lacks conserved residue(s) required for the propagation of feature annotation.</text>
</comment>